<organism evidence="2 3">
    <name type="scientific">Symbiochloris irregularis</name>
    <dbReference type="NCBI Taxonomy" id="706552"/>
    <lineage>
        <taxon>Eukaryota</taxon>
        <taxon>Viridiplantae</taxon>
        <taxon>Chlorophyta</taxon>
        <taxon>core chlorophytes</taxon>
        <taxon>Trebouxiophyceae</taxon>
        <taxon>Trebouxiales</taxon>
        <taxon>Trebouxiaceae</taxon>
        <taxon>Symbiochloris</taxon>
    </lineage>
</organism>
<evidence type="ECO:0000313" key="2">
    <source>
        <dbReference type="EMBL" id="KAK9800173.1"/>
    </source>
</evidence>
<evidence type="ECO:0000256" key="1">
    <source>
        <dbReference type="SAM" id="MobiDB-lite"/>
    </source>
</evidence>
<comment type="caution">
    <text evidence="2">The sequence shown here is derived from an EMBL/GenBank/DDBJ whole genome shotgun (WGS) entry which is preliminary data.</text>
</comment>
<sequence length="174" mass="19720">MDAAPPPHLQKVAIRRIKGCDATAPLPSEMEDLRVRYLTRLRTMHPRFAPKFGQPMEPATTPSAEELSSPLLAVEHGAPVKYVAGPSSMYCEDRKQFVDHVVVVWDDGHKGDSWQPLHHVSFRPLYELMRSKKSTEWRFAETLKAEETKPWIGDGSDEHKTVDSDYSVDSDDGY</sequence>
<gene>
    <name evidence="2" type="ORF">WJX73_003322</name>
</gene>
<accession>A0AAW1NV22</accession>
<proteinExistence type="predicted"/>
<dbReference type="Proteomes" id="UP001465755">
    <property type="component" value="Unassembled WGS sequence"/>
</dbReference>
<dbReference type="AlphaFoldDB" id="A0AAW1NV22"/>
<name>A0AAW1NV22_9CHLO</name>
<reference evidence="2 3" key="1">
    <citation type="journal article" date="2024" name="Nat. Commun.">
        <title>Phylogenomics reveals the evolutionary origins of lichenization in chlorophyte algae.</title>
        <authorList>
            <person name="Puginier C."/>
            <person name="Libourel C."/>
            <person name="Otte J."/>
            <person name="Skaloud P."/>
            <person name="Haon M."/>
            <person name="Grisel S."/>
            <person name="Petersen M."/>
            <person name="Berrin J.G."/>
            <person name="Delaux P.M."/>
            <person name="Dal Grande F."/>
            <person name="Keller J."/>
        </authorList>
    </citation>
    <scope>NUCLEOTIDE SEQUENCE [LARGE SCALE GENOMIC DNA]</scope>
    <source>
        <strain evidence="2 3">SAG 2036</strain>
    </source>
</reference>
<feature type="region of interest" description="Disordered" evidence="1">
    <location>
        <begin position="148"/>
        <end position="174"/>
    </location>
</feature>
<evidence type="ECO:0000313" key="3">
    <source>
        <dbReference type="Proteomes" id="UP001465755"/>
    </source>
</evidence>
<dbReference type="EMBL" id="JALJOQ010000085">
    <property type="protein sequence ID" value="KAK9800173.1"/>
    <property type="molecule type" value="Genomic_DNA"/>
</dbReference>
<keyword evidence="3" id="KW-1185">Reference proteome</keyword>
<protein>
    <submittedName>
        <fullName evidence="2">Uncharacterized protein</fullName>
    </submittedName>
</protein>